<keyword evidence="4" id="KW-0479">Metal-binding</keyword>
<keyword evidence="8" id="KW-0732">Signal</keyword>
<sequence length="108" mass="12274">MATLLLLVLFLPLLLCLGVWFAVRNNNKAIIIPNWPVVGMLPSLLWNVSHDLLHDFITRVMKQSGGTFMFRGPWFAGVDFLITVDPMNVHYILSKNFTNFPKVRTSGD</sequence>
<keyword evidence="3" id="KW-0349">Heme</keyword>
<evidence type="ECO:0000256" key="6">
    <source>
        <dbReference type="ARBA" id="ARBA00023004"/>
    </source>
</evidence>
<protein>
    <recommendedName>
        <fullName evidence="11">Cytochrome P450</fullName>
    </recommendedName>
</protein>
<evidence type="ECO:0000256" key="5">
    <source>
        <dbReference type="ARBA" id="ARBA00023002"/>
    </source>
</evidence>
<gene>
    <name evidence="9" type="ORF">LITE_LOCUS32720</name>
</gene>
<dbReference type="GO" id="GO:0005506">
    <property type="term" value="F:iron ion binding"/>
    <property type="evidence" value="ECO:0007669"/>
    <property type="project" value="InterPro"/>
</dbReference>
<name>A0AAV0NCR7_9ROSI</name>
<keyword evidence="6" id="KW-0408">Iron</keyword>
<dbReference type="Gene3D" id="1.10.630.10">
    <property type="entry name" value="Cytochrome P450"/>
    <property type="match status" value="1"/>
</dbReference>
<dbReference type="GO" id="GO:0016705">
    <property type="term" value="F:oxidoreductase activity, acting on paired donors, with incorporation or reduction of molecular oxygen"/>
    <property type="evidence" value="ECO:0007669"/>
    <property type="project" value="InterPro"/>
</dbReference>
<evidence type="ECO:0000313" key="9">
    <source>
        <dbReference type="EMBL" id="CAI0456330.1"/>
    </source>
</evidence>
<evidence type="ECO:0008006" key="11">
    <source>
        <dbReference type="Google" id="ProtNLM"/>
    </source>
</evidence>
<feature type="chain" id="PRO_5043617357" description="Cytochrome P450" evidence="8">
    <location>
        <begin position="19"/>
        <end position="108"/>
    </location>
</feature>
<proteinExistence type="inferred from homology"/>
<dbReference type="InterPro" id="IPR036396">
    <property type="entry name" value="Cyt_P450_sf"/>
</dbReference>
<evidence type="ECO:0000256" key="3">
    <source>
        <dbReference type="ARBA" id="ARBA00022617"/>
    </source>
</evidence>
<evidence type="ECO:0000256" key="8">
    <source>
        <dbReference type="SAM" id="SignalP"/>
    </source>
</evidence>
<evidence type="ECO:0000256" key="1">
    <source>
        <dbReference type="ARBA" id="ARBA00001971"/>
    </source>
</evidence>
<dbReference type="SUPFAM" id="SSF48264">
    <property type="entry name" value="Cytochrome P450"/>
    <property type="match status" value="1"/>
</dbReference>
<accession>A0AAV0NCR7</accession>
<evidence type="ECO:0000256" key="2">
    <source>
        <dbReference type="ARBA" id="ARBA00010617"/>
    </source>
</evidence>
<organism evidence="9 10">
    <name type="scientific">Linum tenue</name>
    <dbReference type="NCBI Taxonomy" id="586396"/>
    <lineage>
        <taxon>Eukaryota</taxon>
        <taxon>Viridiplantae</taxon>
        <taxon>Streptophyta</taxon>
        <taxon>Embryophyta</taxon>
        <taxon>Tracheophyta</taxon>
        <taxon>Spermatophyta</taxon>
        <taxon>Magnoliopsida</taxon>
        <taxon>eudicotyledons</taxon>
        <taxon>Gunneridae</taxon>
        <taxon>Pentapetalae</taxon>
        <taxon>rosids</taxon>
        <taxon>fabids</taxon>
        <taxon>Malpighiales</taxon>
        <taxon>Linaceae</taxon>
        <taxon>Linum</taxon>
    </lineage>
</organism>
<evidence type="ECO:0000313" key="10">
    <source>
        <dbReference type="Proteomes" id="UP001154282"/>
    </source>
</evidence>
<dbReference type="AlphaFoldDB" id="A0AAV0NCR7"/>
<dbReference type="PANTHER" id="PTHR24296">
    <property type="entry name" value="CYTOCHROME P450"/>
    <property type="match status" value="1"/>
</dbReference>
<reference evidence="9" key="1">
    <citation type="submission" date="2022-08" db="EMBL/GenBank/DDBJ databases">
        <authorList>
            <person name="Gutierrez-Valencia J."/>
        </authorList>
    </citation>
    <scope>NUCLEOTIDE SEQUENCE</scope>
</reference>
<keyword evidence="10" id="KW-1185">Reference proteome</keyword>
<keyword evidence="5" id="KW-0560">Oxidoreductase</keyword>
<evidence type="ECO:0000256" key="4">
    <source>
        <dbReference type="ARBA" id="ARBA00022723"/>
    </source>
</evidence>
<comment type="caution">
    <text evidence="9">The sequence shown here is derived from an EMBL/GenBank/DDBJ whole genome shotgun (WGS) entry which is preliminary data.</text>
</comment>
<dbReference type="EMBL" id="CAMGYJ010000008">
    <property type="protein sequence ID" value="CAI0456330.1"/>
    <property type="molecule type" value="Genomic_DNA"/>
</dbReference>
<comment type="similarity">
    <text evidence="2">Belongs to the cytochrome P450 family.</text>
</comment>
<feature type="signal peptide" evidence="8">
    <location>
        <begin position="1"/>
        <end position="18"/>
    </location>
</feature>
<keyword evidence="7" id="KW-0503">Monooxygenase</keyword>
<dbReference type="Proteomes" id="UP001154282">
    <property type="component" value="Unassembled WGS sequence"/>
</dbReference>
<dbReference type="GO" id="GO:0004497">
    <property type="term" value="F:monooxygenase activity"/>
    <property type="evidence" value="ECO:0007669"/>
    <property type="project" value="UniProtKB-KW"/>
</dbReference>
<dbReference type="GO" id="GO:0020037">
    <property type="term" value="F:heme binding"/>
    <property type="evidence" value="ECO:0007669"/>
    <property type="project" value="InterPro"/>
</dbReference>
<evidence type="ECO:0000256" key="7">
    <source>
        <dbReference type="ARBA" id="ARBA00023033"/>
    </source>
</evidence>
<comment type="cofactor">
    <cofactor evidence="1">
        <name>heme</name>
        <dbReference type="ChEBI" id="CHEBI:30413"/>
    </cofactor>
</comment>